<sequence length="213" mass="23782">MASLQQNATKYPSAWKTLMAAVGVQNATVKVEALQLPFTLPTDAASTAAAVVLHADQNKMDGEFMSALRDCAFFTGDSFTVLESEMILIKTQTEELLQATDYAEGICGHDQPAAEETRNPSPHSALAEGGDDMIVHSRAHSEPVEIEHMLAVRQRTLKGQKRRRYSPRWAFYRRIPRWRTPWSRLRLLSCMTPMPPSSLPLLPTDTRSGTPMR</sequence>
<protein>
    <submittedName>
        <fullName evidence="1">Uncharacterized protein</fullName>
    </submittedName>
</protein>
<evidence type="ECO:0000313" key="1">
    <source>
        <dbReference type="EMBL" id="KAK3256970.1"/>
    </source>
</evidence>
<evidence type="ECO:0000313" key="2">
    <source>
        <dbReference type="Proteomes" id="UP001190700"/>
    </source>
</evidence>
<dbReference type="Proteomes" id="UP001190700">
    <property type="component" value="Unassembled WGS sequence"/>
</dbReference>
<keyword evidence="2" id="KW-1185">Reference proteome</keyword>
<organism evidence="1 2">
    <name type="scientific">Cymbomonas tetramitiformis</name>
    <dbReference type="NCBI Taxonomy" id="36881"/>
    <lineage>
        <taxon>Eukaryota</taxon>
        <taxon>Viridiplantae</taxon>
        <taxon>Chlorophyta</taxon>
        <taxon>Pyramimonadophyceae</taxon>
        <taxon>Pyramimonadales</taxon>
        <taxon>Pyramimonadaceae</taxon>
        <taxon>Cymbomonas</taxon>
    </lineage>
</organism>
<comment type="caution">
    <text evidence="1">The sequence shown here is derived from an EMBL/GenBank/DDBJ whole genome shotgun (WGS) entry which is preliminary data.</text>
</comment>
<gene>
    <name evidence="1" type="ORF">CYMTET_33929</name>
</gene>
<dbReference type="AlphaFoldDB" id="A0AAE0KQP8"/>
<proteinExistence type="predicted"/>
<reference evidence="1 2" key="1">
    <citation type="journal article" date="2015" name="Genome Biol. Evol.">
        <title>Comparative Genomics of a Bacterivorous Green Alga Reveals Evolutionary Causalities and Consequences of Phago-Mixotrophic Mode of Nutrition.</title>
        <authorList>
            <person name="Burns J.A."/>
            <person name="Paasch A."/>
            <person name="Narechania A."/>
            <person name="Kim E."/>
        </authorList>
    </citation>
    <scope>NUCLEOTIDE SEQUENCE [LARGE SCALE GENOMIC DNA]</scope>
    <source>
        <strain evidence="1 2">PLY_AMNH</strain>
    </source>
</reference>
<accession>A0AAE0KQP8</accession>
<name>A0AAE0KQP8_9CHLO</name>
<dbReference type="EMBL" id="LGRX02021176">
    <property type="protein sequence ID" value="KAK3256970.1"/>
    <property type="molecule type" value="Genomic_DNA"/>
</dbReference>